<gene>
    <name evidence="1" type="ORF">MTUNDRAET4_1465</name>
</gene>
<accession>A0A4U8Z083</accession>
<proteinExistence type="predicted"/>
<dbReference type="KEGG" id="mtun:MTUNDRAET4_1465"/>
<dbReference type="EMBL" id="LR536450">
    <property type="protein sequence ID" value="VFU08358.1"/>
    <property type="molecule type" value="Genomic_DNA"/>
</dbReference>
<reference evidence="1 2" key="1">
    <citation type="submission" date="2019-03" db="EMBL/GenBank/DDBJ databases">
        <authorList>
            <person name="Kox A.R. M."/>
        </authorList>
    </citation>
    <scope>NUCLEOTIDE SEQUENCE [LARGE SCALE GENOMIC DNA]</scope>
    <source>
        <strain evidence="1">MTUNDRAET4 annotated genome</strain>
    </source>
</reference>
<sequence>MLQGKRRFNALGHSSESWASFIGPPGGRLSEKCFIEAMDWDLLKLRFMRAIDLHVSSKAVFF</sequence>
<organism evidence="1 2">
    <name type="scientific">Methylocella tundrae</name>
    <dbReference type="NCBI Taxonomy" id="227605"/>
    <lineage>
        <taxon>Bacteria</taxon>
        <taxon>Pseudomonadati</taxon>
        <taxon>Pseudomonadota</taxon>
        <taxon>Alphaproteobacteria</taxon>
        <taxon>Hyphomicrobiales</taxon>
        <taxon>Beijerinckiaceae</taxon>
        <taxon>Methylocella</taxon>
    </lineage>
</organism>
<dbReference type="AlphaFoldDB" id="A0A4U8Z083"/>
<evidence type="ECO:0000313" key="1">
    <source>
        <dbReference type="EMBL" id="VFU08358.1"/>
    </source>
</evidence>
<dbReference type="Proteomes" id="UP000294360">
    <property type="component" value="Chromosome"/>
</dbReference>
<evidence type="ECO:0000313" key="2">
    <source>
        <dbReference type="Proteomes" id="UP000294360"/>
    </source>
</evidence>
<protein>
    <submittedName>
        <fullName evidence="1">Uncharacterized protein</fullName>
    </submittedName>
</protein>
<name>A0A4U8Z083_METTU</name>